<evidence type="ECO:0000256" key="3">
    <source>
        <dbReference type="ARBA" id="ARBA00022525"/>
    </source>
</evidence>
<dbReference type="InterPro" id="IPR014044">
    <property type="entry name" value="CAP_dom"/>
</dbReference>
<dbReference type="GO" id="GO:0005576">
    <property type="term" value="C:extracellular region"/>
    <property type="evidence" value="ECO:0007669"/>
    <property type="project" value="UniProtKB-SubCell"/>
</dbReference>
<dbReference type="VEuPathDB" id="VectorBase:ADAC003517"/>
<dbReference type="EMBL" id="ADMH02000892">
    <property type="protein sequence ID" value="ETN64732.1"/>
    <property type="molecule type" value="Genomic_DNA"/>
</dbReference>
<dbReference type="OMA" id="HNEYRNF"/>
<accession>W5JK28</accession>
<keyword evidence="5" id="KW-0325">Glycoprotein</keyword>
<protein>
    <recommendedName>
        <fullName evidence="6">Venom allergen-1</fullName>
    </recommendedName>
</protein>
<feature type="signal peptide" evidence="7">
    <location>
        <begin position="1"/>
        <end position="25"/>
    </location>
</feature>
<evidence type="ECO:0000256" key="1">
    <source>
        <dbReference type="ARBA" id="ARBA00004613"/>
    </source>
</evidence>
<dbReference type="Pfam" id="PF00188">
    <property type="entry name" value="CAP"/>
    <property type="match status" value="1"/>
</dbReference>
<reference evidence="9" key="2">
    <citation type="submission" date="2010-05" db="EMBL/GenBank/DDBJ databases">
        <authorList>
            <person name="Almeida L.G."/>
            <person name="Nicolas M.F."/>
            <person name="Souza R.C."/>
            <person name="Vasconcelos A.T.R."/>
        </authorList>
    </citation>
    <scope>NUCLEOTIDE SEQUENCE</scope>
</reference>
<dbReference type="SUPFAM" id="SSF55797">
    <property type="entry name" value="PR-1-like"/>
    <property type="match status" value="1"/>
</dbReference>
<evidence type="ECO:0000259" key="8">
    <source>
        <dbReference type="SMART" id="SM00198"/>
    </source>
</evidence>
<dbReference type="InterPro" id="IPR002413">
    <property type="entry name" value="V5_allergen-like"/>
</dbReference>
<gene>
    <name evidence="9" type="ORF">AND_003517</name>
</gene>
<organism evidence="9">
    <name type="scientific">Anopheles darlingi</name>
    <name type="common">Mosquito</name>
    <dbReference type="NCBI Taxonomy" id="43151"/>
    <lineage>
        <taxon>Eukaryota</taxon>
        <taxon>Metazoa</taxon>
        <taxon>Ecdysozoa</taxon>
        <taxon>Arthropoda</taxon>
        <taxon>Hexapoda</taxon>
        <taxon>Insecta</taxon>
        <taxon>Pterygota</taxon>
        <taxon>Neoptera</taxon>
        <taxon>Endopterygota</taxon>
        <taxon>Diptera</taxon>
        <taxon>Nematocera</taxon>
        <taxon>Culicoidea</taxon>
        <taxon>Culicidae</taxon>
        <taxon>Anophelinae</taxon>
        <taxon>Anopheles</taxon>
    </lineage>
</organism>
<evidence type="ECO:0000313" key="10">
    <source>
        <dbReference type="EnsemblMetazoa" id="ADAC003517-PA"/>
    </source>
</evidence>
<comment type="similarity">
    <text evidence="2">Belongs to the CRISP family.</text>
</comment>
<dbReference type="FunFam" id="3.40.33.10:FF:000007">
    <property type="entry name" value="Venom allergen"/>
    <property type="match status" value="1"/>
</dbReference>
<dbReference type="InterPro" id="IPR034763">
    <property type="entry name" value="P14a_insect"/>
</dbReference>
<comment type="subcellular location">
    <subcellularLocation>
        <location evidence="1">Secreted</location>
    </subcellularLocation>
</comment>
<dbReference type="HOGENOM" id="CLU_035730_7_0_1"/>
<reference evidence="9" key="3">
    <citation type="journal article" date="2013" name="Nucleic Acids Res.">
        <title>The genome of Anopheles darlingi, the main neotropical malaria vector.</title>
        <authorList>
            <person name="Marinotti O."/>
            <person name="Cerqueira G.C."/>
            <person name="de Almeida L.G."/>
            <person name="Ferro M.I."/>
            <person name="Loreto E.L."/>
            <person name="Zaha A."/>
            <person name="Teixeira S.M."/>
            <person name="Wespiser A.R."/>
            <person name="Almeida E Silva A."/>
            <person name="Schlindwein A.D."/>
            <person name="Pacheco A.C."/>
            <person name="Silva A.L."/>
            <person name="Graveley B.R."/>
            <person name="Walenz B.P."/>
            <person name="Lima Bde A."/>
            <person name="Ribeiro C.A."/>
            <person name="Nunes-Silva C.G."/>
            <person name="de Carvalho C.R."/>
            <person name="Soares C.M."/>
            <person name="de Menezes C.B."/>
            <person name="Matiolli C."/>
            <person name="Caffrey D."/>
            <person name="Araujo D.A."/>
            <person name="de Oliveira D.M."/>
            <person name="Golenbock D."/>
            <person name="Grisard E.C."/>
            <person name="Fantinatti-Garboggini F."/>
            <person name="de Carvalho F.M."/>
            <person name="Barcellos F.G."/>
            <person name="Prosdocimi F."/>
            <person name="May G."/>
            <person name="Azevedo Junior G.M."/>
            <person name="Guimaraes G.M."/>
            <person name="Goldman G.H."/>
            <person name="Padilha I.Q."/>
            <person name="Batista Jda S."/>
            <person name="Ferro J.A."/>
            <person name="Ribeiro J.M."/>
            <person name="Fietto J.L."/>
            <person name="Dabbas K.M."/>
            <person name="Cerdeira L."/>
            <person name="Agnez-Lima L.F."/>
            <person name="Brocchi M."/>
            <person name="de Carvalho M.O."/>
            <person name="Teixeira Mde M."/>
            <person name="Diniz Maia Mde M."/>
            <person name="Goldman M.H."/>
            <person name="Cruz Schneider M.P."/>
            <person name="Felipe M.S."/>
            <person name="Hungria M."/>
            <person name="Nicolas M.F."/>
            <person name="Pereira M."/>
            <person name="Montes M.A."/>
            <person name="Cantao M.E."/>
            <person name="Vincentz M."/>
            <person name="Rafael M.S."/>
            <person name="Silverman N."/>
            <person name="Stoco P.H."/>
            <person name="Souza R.C."/>
            <person name="Vicentini R."/>
            <person name="Gazzinelli R.T."/>
            <person name="Neves Rde O."/>
            <person name="Silva R."/>
            <person name="Astolfi-Filho S."/>
            <person name="Maciel T.E."/>
            <person name="Urmenyi T.P."/>
            <person name="Tadei W.P."/>
            <person name="Camargo E.P."/>
            <person name="de Vasconcelos A.T."/>
        </authorList>
    </citation>
    <scope>NUCLEOTIDE SEQUENCE</scope>
</reference>
<evidence type="ECO:0000256" key="2">
    <source>
        <dbReference type="ARBA" id="ARBA00009923"/>
    </source>
</evidence>
<dbReference type="Gene3D" id="3.40.33.10">
    <property type="entry name" value="CAP"/>
    <property type="match status" value="1"/>
</dbReference>
<dbReference type="VEuPathDB" id="VectorBase:ADAR2_001948"/>
<dbReference type="Proteomes" id="UP000000673">
    <property type="component" value="Unassembled WGS sequence"/>
</dbReference>
<dbReference type="FunCoup" id="W5JK28">
    <property type="interactions" value="54"/>
</dbReference>
<name>W5JK28_ANODA</name>
<evidence type="ECO:0000313" key="9">
    <source>
        <dbReference type="EMBL" id="ETN64732.1"/>
    </source>
</evidence>
<dbReference type="eggNOG" id="KOG3017">
    <property type="taxonomic scope" value="Eukaryota"/>
</dbReference>
<evidence type="ECO:0000256" key="5">
    <source>
        <dbReference type="ARBA" id="ARBA00023180"/>
    </source>
</evidence>
<reference evidence="10" key="4">
    <citation type="submission" date="2015-06" db="UniProtKB">
        <authorList>
            <consortium name="EnsemblMetazoa"/>
        </authorList>
    </citation>
    <scope>IDENTIFICATION</scope>
</reference>
<evidence type="ECO:0000256" key="7">
    <source>
        <dbReference type="SAM" id="SignalP"/>
    </source>
</evidence>
<dbReference type="PANTHER" id="PTHR10334">
    <property type="entry name" value="CYSTEINE-RICH SECRETORY PROTEIN-RELATED"/>
    <property type="match status" value="1"/>
</dbReference>
<dbReference type="PRINTS" id="PR00838">
    <property type="entry name" value="V5ALLERGEN"/>
</dbReference>
<evidence type="ECO:0000313" key="11">
    <source>
        <dbReference type="Proteomes" id="UP000000673"/>
    </source>
</evidence>
<dbReference type="EnsemblMetazoa" id="ADAC003517-RA">
    <property type="protein sequence ID" value="ADAC003517-PA"/>
    <property type="gene ID" value="ADAC003517"/>
</dbReference>
<reference evidence="9 11" key="1">
    <citation type="journal article" date="2010" name="BMC Genomics">
        <title>Combination of measures distinguishes pre-miRNAs from other stem-loops in the genome of the newly sequenced Anopheles darlingi.</title>
        <authorList>
            <person name="Mendes N.D."/>
            <person name="Freitas A.T."/>
            <person name="Vasconcelos A.T."/>
            <person name="Sagot M.F."/>
        </authorList>
    </citation>
    <scope>NUCLEOTIDE SEQUENCE</scope>
</reference>
<sequence length="267" mass="29129">MKNNTYLMHPISATIVCGFIGLLLAQEYCDPSYCNGQSNVGCNPPPLTGGPFCTGKNASVITIDATIRGLIVSEHNRLRNQLAIGNLTGFASAVRMPTLAWDDTLADQAGHNARSCVFSHDACRNTAKYAYVGQNLAAQSFYGQTNAPTSLVRNMVATWWSEYKDATQAQLDHFPSNYTGPPIGHFIQMASDRTSLIGCAMQYWLQDMFAMYYLVCNYERSPFISEAVYKKGAVASECTAGTNAKYVGLCAASANEQNARAFPYLIC</sequence>
<keyword evidence="11" id="KW-1185">Reference proteome</keyword>
<dbReference type="AlphaFoldDB" id="W5JK28"/>
<dbReference type="SMART" id="SM00198">
    <property type="entry name" value="SCP"/>
    <property type="match status" value="1"/>
</dbReference>
<keyword evidence="3" id="KW-0964">Secreted</keyword>
<dbReference type="CDD" id="cd05380">
    <property type="entry name" value="CAP_euk"/>
    <property type="match status" value="1"/>
</dbReference>
<dbReference type="InterPro" id="IPR001283">
    <property type="entry name" value="CRISP-related"/>
</dbReference>
<dbReference type="InterPro" id="IPR035940">
    <property type="entry name" value="CAP_sf"/>
</dbReference>
<feature type="domain" description="SCP" evidence="8">
    <location>
        <begin position="66"/>
        <end position="225"/>
    </location>
</feature>
<keyword evidence="4 7" id="KW-0732">Signal</keyword>
<dbReference type="PIRSF" id="PIRSF038921">
    <property type="entry name" value="P14a"/>
    <property type="match status" value="1"/>
</dbReference>
<evidence type="ECO:0000256" key="4">
    <source>
        <dbReference type="ARBA" id="ARBA00022729"/>
    </source>
</evidence>
<feature type="chain" id="PRO_5010155524" description="Venom allergen-1" evidence="7">
    <location>
        <begin position="26"/>
        <end position="267"/>
    </location>
</feature>
<proteinExistence type="inferred from homology"/>
<evidence type="ECO:0000256" key="6">
    <source>
        <dbReference type="ARBA" id="ARBA00068306"/>
    </source>
</evidence>